<evidence type="ECO:0000256" key="1">
    <source>
        <dbReference type="ARBA" id="ARBA00023015"/>
    </source>
</evidence>
<keyword evidence="4" id="KW-0539">Nucleus</keyword>
<feature type="domain" description="RWP-RK" evidence="6">
    <location>
        <begin position="215"/>
        <end position="301"/>
    </location>
</feature>
<protein>
    <submittedName>
        <fullName evidence="7">RWP-RK domain-containing protein</fullName>
    </submittedName>
</protein>
<evidence type="ECO:0000259" key="6">
    <source>
        <dbReference type="PROSITE" id="PS51519"/>
    </source>
</evidence>
<dbReference type="EMBL" id="PKPP01002034">
    <property type="protein sequence ID" value="PWA78123.1"/>
    <property type="molecule type" value="Genomic_DNA"/>
</dbReference>
<organism evidence="7 8">
    <name type="scientific">Artemisia annua</name>
    <name type="common">Sweet wormwood</name>
    <dbReference type="NCBI Taxonomy" id="35608"/>
    <lineage>
        <taxon>Eukaryota</taxon>
        <taxon>Viridiplantae</taxon>
        <taxon>Streptophyta</taxon>
        <taxon>Embryophyta</taxon>
        <taxon>Tracheophyta</taxon>
        <taxon>Spermatophyta</taxon>
        <taxon>Magnoliopsida</taxon>
        <taxon>eudicotyledons</taxon>
        <taxon>Gunneridae</taxon>
        <taxon>Pentapetalae</taxon>
        <taxon>asterids</taxon>
        <taxon>campanulids</taxon>
        <taxon>Asterales</taxon>
        <taxon>Asteraceae</taxon>
        <taxon>Asteroideae</taxon>
        <taxon>Anthemideae</taxon>
        <taxon>Artemisiinae</taxon>
        <taxon>Artemisia</taxon>
    </lineage>
</organism>
<feature type="region of interest" description="Disordered" evidence="5">
    <location>
        <begin position="276"/>
        <end position="295"/>
    </location>
</feature>
<keyword evidence="8" id="KW-1185">Reference proteome</keyword>
<dbReference type="PANTHER" id="PTHR32002:SF35">
    <property type="entry name" value="PROTEIN NLP6"/>
    <property type="match status" value="1"/>
</dbReference>
<name>A0A2U1NX69_ARTAN</name>
<dbReference type="InterPro" id="IPR003035">
    <property type="entry name" value="RWP-RK_dom"/>
</dbReference>
<dbReference type="PANTHER" id="PTHR32002">
    <property type="entry name" value="PROTEIN NLP8"/>
    <property type="match status" value="1"/>
</dbReference>
<dbReference type="Proteomes" id="UP000245207">
    <property type="component" value="Unassembled WGS sequence"/>
</dbReference>
<dbReference type="OrthoDB" id="1740089at2759"/>
<evidence type="ECO:0000256" key="4">
    <source>
        <dbReference type="ARBA" id="ARBA00023242"/>
    </source>
</evidence>
<feature type="compositionally biased region" description="Polar residues" evidence="5">
    <location>
        <begin position="278"/>
        <end position="295"/>
    </location>
</feature>
<evidence type="ECO:0000313" key="8">
    <source>
        <dbReference type="Proteomes" id="UP000245207"/>
    </source>
</evidence>
<dbReference type="PROSITE" id="PS51519">
    <property type="entry name" value="RWP_RK"/>
    <property type="match status" value="1"/>
</dbReference>
<gene>
    <name evidence="7" type="ORF">CTI12_AA216130</name>
</gene>
<sequence length="435" mass="48717">MACSTMSAGWTDQTRSVHWNLKVSPGEPFPPPSSKIHYIFVPTNEKVKQKIISIARNLSLPVQNVLFQCWAPKKIGNSIVLTTICQPFGLSGVNKELEVYRKGCLDHKLYVHPEQGKAVGLAGRVFLNCIHEQTQDMHKYPKDQRPPCEDAIFSRIWGSIAVPVILNGQCVLVLEFVLDTPTDSYDNIIAEVCRLLENAGLQSSIQTDCSRRICINTNINSRKRMRRTRSLPHTYYFRLVPYFGLSSSYAAEKLGIKKGTFRNVCRNVGIPEWPGLPSKNTRASSAPETQVSQTLSDTSSFGTLIDDAISSRDEAISELREETPTTTVAFSSENQVNQIVPMTSLNTNDFNSCWDGGVYKGTLELIIPTNTYALETQINQIVSNTSYTQALSDSQHDGIEYQGNETMALEDLDHHWFVDSLDYIFEDAPMMTWAA</sequence>
<dbReference type="InterPro" id="IPR045012">
    <property type="entry name" value="NLP"/>
</dbReference>
<proteinExistence type="predicted"/>
<dbReference type="STRING" id="35608.A0A2U1NX69"/>
<reference evidence="7 8" key="1">
    <citation type="journal article" date="2018" name="Mol. Plant">
        <title>The genome of Artemisia annua provides insight into the evolution of Asteraceae family and artemisinin biosynthesis.</title>
        <authorList>
            <person name="Shen Q."/>
            <person name="Zhang L."/>
            <person name="Liao Z."/>
            <person name="Wang S."/>
            <person name="Yan T."/>
            <person name="Shi P."/>
            <person name="Liu M."/>
            <person name="Fu X."/>
            <person name="Pan Q."/>
            <person name="Wang Y."/>
            <person name="Lv Z."/>
            <person name="Lu X."/>
            <person name="Zhang F."/>
            <person name="Jiang W."/>
            <person name="Ma Y."/>
            <person name="Chen M."/>
            <person name="Hao X."/>
            <person name="Li L."/>
            <person name="Tang Y."/>
            <person name="Lv G."/>
            <person name="Zhou Y."/>
            <person name="Sun X."/>
            <person name="Brodelius P.E."/>
            <person name="Rose J.K.C."/>
            <person name="Tang K."/>
        </authorList>
    </citation>
    <scope>NUCLEOTIDE SEQUENCE [LARGE SCALE GENOMIC DNA]</scope>
    <source>
        <strain evidence="8">cv. Huhao1</strain>
        <tissue evidence="7">Leaf</tissue>
    </source>
</reference>
<keyword evidence="1" id="KW-0805">Transcription regulation</keyword>
<evidence type="ECO:0000313" key="7">
    <source>
        <dbReference type="EMBL" id="PWA78123.1"/>
    </source>
</evidence>
<dbReference type="GO" id="GO:0003700">
    <property type="term" value="F:DNA-binding transcription factor activity"/>
    <property type="evidence" value="ECO:0007669"/>
    <property type="project" value="InterPro"/>
</dbReference>
<comment type="caution">
    <text evidence="7">The sequence shown here is derived from an EMBL/GenBank/DDBJ whole genome shotgun (WGS) entry which is preliminary data.</text>
</comment>
<accession>A0A2U1NX69</accession>
<dbReference type="AlphaFoldDB" id="A0A2U1NX69"/>
<dbReference type="GO" id="GO:0003677">
    <property type="term" value="F:DNA binding"/>
    <property type="evidence" value="ECO:0007669"/>
    <property type="project" value="UniProtKB-KW"/>
</dbReference>
<evidence type="ECO:0000256" key="3">
    <source>
        <dbReference type="ARBA" id="ARBA00023163"/>
    </source>
</evidence>
<keyword evidence="2" id="KW-0238">DNA-binding</keyword>
<evidence type="ECO:0000256" key="2">
    <source>
        <dbReference type="ARBA" id="ARBA00023125"/>
    </source>
</evidence>
<keyword evidence="3" id="KW-0804">Transcription</keyword>
<evidence type="ECO:0000256" key="5">
    <source>
        <dbReference type="SAM" id="MobiDB-lite"/>
    </source>
</evidence>